<dbReference type="GO" id="GO:0004518">
    <property type="term" value="F:nuclease activity"/>
    <property type="evidence" value="ECO:0007669"/>
    <property type="project" value="UniProtKB-KW"/>
</dbReference>
<evidence type="ECO:0000256" key="3">
    <source>
        <dbReference type="ARBA" id="ARBA00006958"/>
    </source>
</evidence>
<keyword evidence="6" id="KW-0378">Hydrolase</keyword>
<evidence type="ECO:0000256" key="1">
    <source>
        <dbReference type="ARBA" id="ARBA00001968"/>
    </source>
</evidence>
<comment type="subcellular location">
    <subcellularLocation>
        <location evidence="2">Nucleus</location>
    </subcellularLocation>
</comment>
<dbReference type="InterPro" id="IPR045249">
    <property type="entry name" value="HARBI1-like"/>
</dbReference>
<keyword evidence="4" id="KW-0540">Nuclease</keyword>
<keyword evidence="5" id="KW-0479">Metal-binding</keyword>
<proteinExistence type="inferred from homology"/>
<dbReference type="OrthoDB" id="2668416at2759"/>
<evidence type="ECO:0000256" key="2">
    <source>
        <dbReference type="ARBA" id="ARBA00004123"/>
    </source>
</evidence>
<comment type="cofactor">
    <cofactor evidence="1">
        <name>a divalent metal cation</name>
        <dbReference type="ChEBI" id="CHEBI:60240"/>
    </cofactor>
</comment>
<name>A0A437DK22_ORYJA</name>
<dbReference type="GO" id="GO:0005634">
    <property type="term" value="C:nucleus"/>
    <property type="evidence" value="ECO:0007669"/>
    <property type="project" value="UniProtKB-SubCell"/>
</dbReference>
<evidence type="ECO:0000256" key="5">
    <source>
        <dbReference type="ARBA" id="ARBA00022723"/>
    </source>
</evidence>
<feature type="region of interest" description="Disordered" evidence="8">
    <location>
        <begin position="1"/>
        <end position="21"/>
    </location>
</feature>
<evidence type="ECO:0000256" key="8">
    <source>
        <dbReference type="SAM" id="MobiDB-lite"/>
    </source>
</evidence>
<organism evidence="11 12">
    <name type="scientific">Oryzias javanicus</name>
    <name type="common">Javanese ricefish</name>
    <name type="synonym">Aplocheilus javanicus</name>
    <dbReference type="NCBI Taxonomy" id="123683"/>
    <lineage>
        <taxon>Eukaryota</taxon>
        <taxon>Metazoa</taxon>
        <taxon>Chordata</taxon>
        <taxon>Craniata</taxon>
        <taxon>Vertebrata</taxon>
        <taxon>Euteleostomi</taxon>
        <taxon>Actinopterygii</taxon>
        <taxon>Neopterygii</taxon>
        <taxon>Teleostei</taxon>
        <taxon>Neoteleostei</taxon>
        <taxon>Acanthomorphata</taxon>
        <taxon>Ovalentaria</taxon>
        <taxon>Atherinomorphae</taxon>
        <taxon>Beloniformes</taxon>
        <taxon>Adrianichthyidae</taxon>
        <taxon>Oryziinae</taxon>
        <taxon>Oryzias</taxon>
    </lineage>
</organism>
<evidence type="ECO:0000313" key="12">
    <source>
        <dbReference type="Proteomes" id="UP000283210"/>
    </source>
</evidence>
<reference evidence="11 12" key="2">
    <citation type="submission" date="2019-01" db="EMBL/GenBank/DDBJ databases">
        <title>A chromosome length genome reference of the Java medaka (oryzias javanicus).</title>
        <authorList>
            <person name="Herpin A."/>
            <person name="Takehana Y."/>
            <person name="Naruse K."/>
            <person name="Ansai S."/>
            <person name="Kawaguchi M."/>
        </authorList>
    </citation>
    <scope>NUCLEOTIDE SEQUENCE [LARGE SCALE GENOMIC DNA]</scope>
    <source>
        <strain evidence="11">RS831</strain>
        <tissue evidence="11">Whole body</tissue>
    </source>
</reference>
<sequence>MHLNAIRHENNTRRRKSKRGGVTTTITTMEVARQLIVLMLGLWYFAYAKNLMLFARRLRDAKKNTAEKRRKLLAWISSREKSCKLVLQRQRRRRHMIMLQLLLKNQRRSPVVWAFSRASEWWNVTVPGFTHAQWVENFRMSEETFSYLCARLRPAMEKKNTNFRACLPLRKRVAIAVWKLATNSEYRSIGHLFGVSKSSVCRCVQDLCKAVCTVLLPELIRFPGPEKLEDMADSFETRWGFPQCVGAIGGSHIPIIAPQEQHTDYYNPKGRHSILLQGVVDGDGQFWSVDAGQPGSLHHAGVLRSSSLWDFVQQGGLNPSCTKNVGGVSVGYYLLGDSTYPQTNWILKPFRENGRLTAEQQTFNEETSRARAVVGNAFGRLKGRWQCLLKRNDCDIELVNSMVLACCALHNLCESRGEDYRQEWETAAGEPVLSTPPDAEEEESEERQGLMRHLKTQ</sequence>
<dbReference type="EMBL" id="CM012438">
    <property type="protein sequence ID" value="RVE75383.1"/>
    <property type="molecule type" value="Genomic_DNA"/>
</dbReference>
<dbReference type="PANTHER" id="PTHR22930:SF236">
    <property type="entry name" value="PROTEIN ALP1-LIKE-RELATED"/>
    <property type="match status" value="1"/>
</dbReference>
<dbReference type="AlphaFoldDB" id="A0A437DK22"/>
<gene>
    <name evidence="11" type="ORF">OJAV_G00016220</name>
</gene>
<feature type="domain" description="DDE Tnp4" evidence="10">
    <location>
        <begin position="249"/>
        <end position="411"/>
    </location>
</feature>
<evidence type="ECO:0000256" key="7">
    <source>
        <dbReference type="ARBA" id="ARBA00023242"/>
    </source>
</evidence>
<feature type="compositionally biased region" description="Basic and acidic residues" evidence="8">
    <location>
        <begin position="1"/>
        <end position="12"/>
    </location>
</feature>
<keyword evidence="9" id="KW-1133">Transmembrane helix</keyword>
<keyword evidence="7" id="KW-0539">Nucleus</keyword>
<keyword evidence="12" id="KW-1185">Reference proteome</keyword>
<dbReference type="InterPro" id="IPR027806">
    <property type="entry name" value="HARBI1_dom"/>
</dbReference>
<dbReference type="GO" id="GO:0046872">
    <property type="term" value="F:metal ion binding"/>
    <property type="evidence" value="ECO:0007669"/>
    <property type="project" value="UniProtKB-KW"/>
</dbReference>
<evidence type="ECO:0000259" key="10">
    <source>
        <dbReference type="Pfam" id="PF13359"/>
    </source>
</evidence>
<dbReference type="GO" id="GO:0016787">
    <property type="term" value="F:hydrolase activity"/>
    <property type="evidence" value="ECO:0007669"/>
    <property type="project" value="UniProtKB-KW"/>
</dbReference>
<keyword evidence="9" id="KW-0472">Membrane</keyword>
<dbReference type="OMA" id="ENETHPE"/>
<keyword evidence="9" id="KW-0812">Transmembrane</keyword>
<feature type="transmembrane region" description="Helical" evidence="9">
    <location>
        <begin position="21"/>
        <end position="46"/>
    </location>
</feature>
<dbReference type="Pfam" id="PF13359">
    <property type="entry name" value="DDE_Tnp_4"/>
    <property type="match status" value="1"/>
</dbReference>
<reference evidence="11 12" key="1">
    <citation type="submission" date="2018-11" db="EMBL/GenBank/DDBJ databases">
        <authorList>
            <person name="Lopez-Roques C."/>
            <person name="Donnadieu C."/>
            <person name="Bouchez O."/>
            <person name="Klopp C."/>
            <person name="Cabau C."/>
            <person name="Zahm M."/>
        </authorList>
    </citation>
    <scope>NUCLEOTIDE SEQUENCE [LARGE SCALE GENOMIC DNA]</scope>
    <source>
        <strain evidence="11">RS831</strain>
        <tissue evidence="11">Whole body</tissue>
    </source>
</reference>
<evidence type="ECO:0000256" key="6">
    <source>
        <dbReference type="ARBA" id="ARBA00022801"/>
    </source>
</evidence>
<comment type="similarity">
    <text evidence="3">Belongs to the HARBI1 family.</text>
</comment>
<protein>
    <recommendedName>
        <fullName evidence="10">DDE Tnp4 domain-containing protein</fullName>
    </recommendedName>
</protein>
<dbReference type="PANTHER" id="PTHR22930">
    <property type="match status" value="1"/>
</dbReference>
<evidence type="ECO:0000256" key="9">
    <source>
        <dbReference type="SAM" id="Phobius"/>
    </source>
</evidence>
<feature type="region of interest" description="Disordered" evidence="8">
    <location>
        <begin position="424"/>
        <end position="457"/>
    </location>
</feature>
<evidence type="ECO:0000313" key="11">
    <source>
        <dbReference type="EMBL" id="RVE75383.1"/>
    </source>
</evidence>
<accession>A0A437DK22</accession>
<dbReference type="Proteomes" id="UP000283210">
    <property type="component" value="Chromosome 2"/>
</dbReference>
<evidence type="ECO:0000256" key="4">
    <source>
        <dbReference type="ARBA" id="ARBA00022722"/>
    </source>
</evidence>